<dbReference type="EMBL" id="GGEC01060499">
    <property type="protein sequence ID" value="MBX40983.1"/>
    <property type="molecule type" value="Transcribed_RNA"/>
</dbReference>
<name>A0A2P2NEV4_RHIMU</name>
<protein>
    <submittedName>
        <fullName evidence="1">Uncharacterized protein</fullName>
    </submittedName>
</protein>
<evidence type="ECO:0000313" key="1">
    <source>
        <dbReference type="EMBL" id="MBX40983.1"/>
    </source>
</evidence>
<accession>A0A2P2NEV4</accession>
<organism evidence="1">
    <name type="scientific">Rhizophora mucronata</name>
    <name type="common">Asiatic mangrove</name>
    <dbReference type="NCBI Taxonomy" id="61149"/>
    <lineage>
        <taxon>Eukaryota</taxon>
        <taxon>Viridiplantae</taxon>
        <taxon>Streptophyta</taxon>
        <taxon>Embryophyta</taxon>
        <taxon>Tracheophyta</taxon>
        <taxon>Spermatophyta</taxon>
        <taxon>Magnoliopsida</taxon>
        <taxon>eudicotyledons</taxon>
        <taxon>Gunneridae</taxon>
        <taxon>Pentapetalae</taxon>
        <taxon>rosids</taxon>
        <taxon>fabids</taxon>
        <taxon>Malpighiales</taxon>
        <taxon>Rhizophoraceae</taxon>
        <taxon>Rhizophora</taxon>
    </lineage>
</organism>
<sequence length="27" mass="3027">MGKAPLCNNKDNEQASQIEVKMQLLHS</sequence>
<reference evidence="1" key="1">
    <citation type="submission" date="2018-02" db="EMBL/GenBank/DDBJ databases">
        <title>Rhizophora mucronata_Transcriptome.</title>
        <authorList>
            <person name="Meera S.P."/>
            <person name="Sreeshan A."/>
            <person name="Augustine A."/>
        </authorList>
    </citation>
    <scope>NUCLEOTIDE SEQUENCE</scope>
    <source>
        <tissue evidence="1">Leaf</tissue>
    </source>
</reference>
<proteinExistence type="predicted"/>
<dbReference type="AlphaFoldDB" id="A0A2P2NEV4"/>